<feature type="domain" description="Carboxylesterase type B" evidence="5">
    <location>
        <begin position="32"/>
        <end position="518"/>
    </location>
</feature>
<protein>
    <recommendedName>
        <fullName evidence="3">Carboxylic ester hydrolase</fullName>
        <ecNumber evidence="3">3.1.1.-</ecNumber>
    </recommendedName>
</protein>
<comment type="similarity">
    <text evidence="1 3">Belongs to the type-B carboxylesterase/lipase family.</text>
</comment>
<feature type="signal peptide" evidence="3">
    <location>
        <begin position="1"/>
        <end position="20"/>
    </location>
</feature>
<evidence type="ECO:0000259" key="5">
    <source>
        <dbReference type="Pfam" id="PF00135"/>
    </source>
</evidence>
<feature type="region of interest" description="Disordered" evidence="4">
    <location>
        <begin position="523"/>
        <end position="543"/>
    </location>
</feature>
<reference evidence="6 7" key="1">
    <citation type="submission" date="2020-04" db="EMBL/GenBank/DDBJ databases">
        <title>Ramlibacter sp. G-1-2-2 isolated from soil.</title>
        <authorList>
            <person name="Dahal R.H."/>
        </authorList>
    </citation>
    <scope>NUCLEOTIDE SEQUENCE [LARGE SCALE GENOMIC DNA]</scope>
    <source>
        <strain evidence="6 7">G-1-2-2</strain>
    </source>
</reference>
<evidence type="ECO:0000256" key="4">
    <source>
        <dbReference type="SAM" id="MobiDB-lite"/>
    </source>
</evidence>
<keyword evidence="3" id="KW-0732">Signal</keyword>
<keyword evidence="2 3" id="KW-0378">Hydrolase</keyword>
<dbReference type="EC" id="3.1.1.-" evidence="3"/>
<dbReference type="Proteomes" id="UP000541185">
    <property type="component" value="Unassembled WGS sequence"/>
</dbReference>
<dbReference type="InterPro" id="IPR019826">
    <property type="entry name" value="Carboxylesterase_B_AS"/>
</dbReference>
<dbReference type="SUPFAM" id="SSF53474">
    <property type="entry name" value="alpha/beta-Hydrolases"/>
    <property type="match status" value="1"/>
</dbReference>
<dbReference type="PROSITE" id="PS00122">
    <property type="entry name" value="CARBOXYLESTERASE_B_1"/>
    <property type="match status" value="1"/>
</dbReference>
<organism evidence="6 7">
    <name type="scientific">Ramlibacter agri</name>
    <dbReference type="NCBI Taxonomy" id="2728837"/>
    <lineage>
        <taxon>Bacteria</taxon>
        <taxon>Pseudomonadati</taxon>
        <taxon>Pseudomonadota</taxon>
        <taxon>Betaproteobacteria</taxon>
        <taxon>Burkholderiales</taxon>
        <taxon>Comamonadaceae</taxon>
        <taxon>Ramlibacter</taxon>
    </lineage>
</organism>
<comment type="caution">
    <text evidence="6">The sequence shown here is derived from an EMBL/GenBank/DDBJ whole genome shotgun (WGS) entry which is preliminary data.</text>
</comment>
<name>A0A848GX65_9BURK</name>
<dbReference type="InterPro" id="IPR050309">
    <property type="entry name" value="Type-B_Carboxylest/Lipase"/>
</dbReference>
<keyword evidence="7" id="KW-1185">Reference proteome</keyword>
<feature type="chain" id="PRO_5033106307" description="Carboxylic ester hydrolase" evidence="3">
    <location>
        <begin position="21"/>
        <end position="543"/>
    </location>
</feature>
<evidence type="ECO:0000256" key="3">
    <source>
        <dbReference type="RuleBase" id="RU361235"/>
    </source>
</evidence>
<dbReference type="Pfam" id="PF00135">
    <property type="entry name" value="COesterase"/>
    <property type="match status" value="1"/>
</dbReference>
<sequence length="543" mass="59215">MRSLFLGAALATLLTGPLQAQIVAQRVPGDPVQIDSGKVAGKVLPSGVKAYFGIPFAAPPVRELRWRDPQPVAAWQGVYNADRKGPECIQVLRRKNLNHYFGEESTNEDCLTLNVWAPQKAQAGAKLPVVVFFYGGGYSIGSSGSALYDGENVAKRGAVFVNFNYRLGILGNMAHPELAAESPHHSSGDYGFLDQVAALQWVQRNIARFGGDPRNVTISGQSAGASSVSAHTASPLSKGLFHRAFAMSGTFLDPGRPMMGRAEAEKVGLEVQKASGAATLAEMRNLPADKLLELQKDCQLGCAGTITVPPIVDGWFLPDTVANIYAAGKQNDVPVLDGFTHDESSNALRTAANLDEYQATAKKLFGDKSERFLQLYPASSDAEAKEMGKTAAREGLIELGAHSWAAAHSRTGKAPFYMFMFSRVHPFTPGVKFYDNPAAIGAYHTSDLPYFFDTLDAFNMFRTTRDWTPFDRELSARMMDSLLAFARTGNPATRATPWPRWTPEQQQLVEFGNETRVLGENRERMAFHTPDTLTSSSPRLSRD</sequence>
<gene>
    <name evidence="6" type="ORF">HHL11_05805</name>
</gene>
<dbReference type="InterPro" id="IPR029058">
    <property type="entry name" value="AB_hydrolase_fold"/>
</dbReference>
<dbReference type="InterPro" id="IPR019819">
    <property type="entry name" value="Carboxylesterase_B_CS"/>
</dbReference>
<dbReference type="AlphaFoldDB" id="A0A848GX65"/>
<dbReference type="EMBL" id="JABBFX010000001">
    <property type="protein sequence ID" value="NML43256.1"/>
    <property type="molecule type" value="Genomic_DNA"/>
</dbReference>
<dbReference type="GO" id="GO:0016787">
    <property type="term" value="F:hydrolase activity"/>
    <property type="evidence" value="ECO:0007669"/>
    <property type="project" value="UniProtKB-KW"/>
</dbReference>
<evidence type="ECO:0000313" key="7">
    <source>
        <dbReference type="Proteomes" id="UP000541185"/>
    </source>
</evidence>
<evidence type="ECO:0000256" key="1">
    <source>
        <dbReference type="ARBA" id="ARBA00005964"/>
    </source>
</evidence>
<dbReference type="Gene3D" id="3.40.50.1820">
    <property type="entry name" value="alpha/beta hydrolase"/>
    <property type="match status" value="1"/>
</dbReference>
<feature type="compositionally biased region" description="Polar residues" evidence="4">
    <location>
        <begin position="531"/>
        <end position="543"/>
    </location>
</feature>
<evidence type="ECO:0000256" key="2">
    <source>
        <dbReference type="ARBA" id="ARBA00022801"/>
    </source>
</evidence>
<proteinExistence type="inferred from homology"/>
<dbReference type="PANTHER" id="PTHR11559">
    <property type="entry name" value="CARBOXYLESTERASE"/>
    <property type="match status" value="1"/>
</dbReference>
<dbReference type="PROSITE" id="PS00941">
    <property type="entry name" value="CARBOXYLESTERASE_B_2"/>
    <property type="match status" value="1"/>
</dbReference>
<accession>A0A848GX65</accession>
<dbReference type="RefSeq" id="WP_169417476.1">
    <property type="nucleotide sequence ID" value="NZ_JABBFX010000001.1"/>
</dbReference>
<evidence type="ECO:0000313" key="6">
    <source>
        <dbReference type="EMBL" id="NML43256.1"/>
    </source>
</evidence>
<dbReference type="InterPro" id="IPR002018">
    <property type="entry name" value="CarbesteraseB"/>
</dbReference>